<gene>
    <name evidence="3" type="ORF">SK143_0886</name>
</gene>
<dbReference type="InterPro" id="IPR008979">
    <property type="entry name" value="Galactose-bd-like_sf"/>
</dbReference>
<dbReference type="PATRIC" id="fig|1303.44.peg.840"/>
<dbReference type="EMBL" id="JPGB01000004">
    <property type="protein sequence ID" value="KEQ50828.1"/>
    <property type="molecule type" value="Genomic_DNA"/>
</dbReference>
<dbReference type="Proteomes" id="UP000028098">
    <property type="component" value="Unassembled WGS sequence"/>
</dbReference>
<keyword evidence="1" id="KW-0175">Coiled coil</keyword>
<evidence type="ECO:0000313" key="4">
    <source>
        <dbReference type="Proteomes" id="UP000028098"/>
    </source>
</evidence>
<reference evidence="3 4" key="1">
    <citation type="submission" date="2014-05" db="EMBL/GenBank/DDBJ databases">
        <authorList>
            <person name="Daugherty S.C."/>
            <person name="Tallon L.J."/>
            <person name="Sadzewicz L."/>
            <person name="Kilian M."/>
            <person name="Tettelin H."/>
        </authorList>
    </citation>
    <scope>NUCLEOTIDE SEQUENCE [LARGE SCALE GENOMIC DNA]</scope>
    <source>
        <strain evidence="3 4">SK143</strain>
    </source>
</reference>
<evidence type="ECO:0000313" key="3">
    <source>
        <dbReference type="EMBL" id="KEQ50828.1"/>
    </source>
</evidence>
<evidence type="ECO:0000256" key="1">
    <source>
        <dbReference type="SAM" id="Coils"/>
    </source>
</evidence>
<dbReference type="InterPro" id="IPR010572">
    <property type="entry name" value="Tail_dom"/>
</dbReference>
<dbReference type="NCBIfam" id="TIGR01665">
    <property type="entry name" value="put_anti_recept"/>
    <property type="match status" value="1"/>
</dbReference>
<dbReference type="Pfam" id="PF13884">
    <property type="entry name" value="Peptidase_S74"/>
    <property type="match status" value="1"/>
</dbReference>
<dbReference type="Gene3D" id="2.60.120.260">
    <property type="entry name" value="Galactose-binding domain-like"/>
    <property type="match status" value="1"/>
</dbReference>
<organism evidence="3 4">
    <name type="scientific">Streptococcus oralis</name>
    <dbReference type="NCBI Taxonomy" id="1303"/>
    <lineage>
        <taxon>Bacteria</taxon>
        <taxon>Bacillati</taxon>
        <taxon>Bacillota</taxon>
        <taxon>Bacilli</taxon>
        <taxon>Lactobacillales</taxon>
        <taxon>Streptococcaceae</taxon>
        <taxon>Streptococcus</taxon>
    </lineage>
</organism>
<comment type="caution">
    <text evidence="3">The sequence shown here is derived from an EMBL/GenBank/DDBJ whole genome shotgun (WGS) entry which is preliminary data.</text>
</comment>
<dbReference type="PROSITE" id="PS51688">
    <property type="entry name" value="ICA"/>
    <property type="match status" value="1"/>
</dbReference>
<dbReference type="AlphaFoldDB" id="A0A081R6K5"/>
<evidence type="ECO:0000259" key="2">
    <source>
        <dbReference type="PROSITE" id="PS51688"/>
    </source>
</evidence>
<dbReference type="InterPro" id="IPR007119">
    <property type="entry name" value="Phage_tail_spike_N"/>
</dbReference>
<dbReference type="InterPro" id="IPR030392">
    <property type="entry name" value="S74_ICA"/>
</dbReference>
<feature type="coiled-coil region" evidence="1">
    <location>
        <begin position="348"/>
        <end position="397"/>
    </location>
</feature>
<sequence>MIYLTEGNIPLNAAYDDNIVQEANSTYQLTFKFPTNNVLWQRLKEETFLIADDLHGEQDFVIFEVEKKHGYIQVYANQVMTLLNNYVVNPISLDRQTGSTALSRFAGSITRSNPFSFFSDIEDRHTFNIDSKNAMDAFAKDKHSILGLWGGDLVRHGYQVRLLKNGGSENESLFMYQKNLSSYEHKTSTKSLRTRITFVTTIRGEGEKPVDKHYKVVVDSPLINKYSQIYEDVVEVNDQDVVNEATLIKYGKQYFRTTLCDMLEDSIEIDVIGRSDVPVQMYDVVSVYHEQFDLDVRKKVTKYNYSPMAKKMKSIGFGDFKSGLANAIGNAVSDAVKNETQHLQGQFATQLAKEIKNADLTFDRKKEELVNQFTDGLNAAKAKAEEIERQLSDTIDQRFRDFDSVGLNEIKQKADEALRNAGAGSLLAQEAKQISEQVRRQLDSKADLVEFQRVKETNQLYERIIGRSESDIAEKVARMTLTNQLFQVEVAKNTGDNRNYVRNADFRDGSKKWKESDIAGLNFNYEHSSQNRNKSGVHIYGTSINARYFGLQQTFKIELKKSDKITLSFLVSKDGYNTFSGLNVGLHYRKDGAIKSQAWKEIQNSDITSSIYKKLNFNYELPVDIDEINLMFYGNPGKSINLYISEVKLETGSNAKPFTLAPEDTDEAVRTVQNQLSGSWAIQNLTSAGSIISQINATNNQILIEAEKIRLKGKTLLDELTAIQGYFKRLFVGEGNFAKLNAEIIGSKTITADKLIMDSAMARMFVSSDIFTDTLAAKEAFINKLRSVVVSATLLEGFKGRIGGFQIGTHDKDPKTYWLTGQNQFFVGMSNGAGSWGKTALWVNWGTTWDAPGNYAWFVKESGEMYCYNQAHFWNTPIIHGNLKVSGNIYYITDQDTGVGGYWIHSPSYKRIQEHAGYAYLYHFDDSYSWVALNKDISDRRYKSNIEDSTVSGLDVIEKLKTYSYRKEYDGKIEDIACGIMAQDVQKYVPEAFFENPDGAYSYRTFELVPYLIKAIQELNQKIHKLEKKHDRTGQTNQQSSD</sequence>
<dbReference type="SUPFAM" id="SSF49785">
    <property type="entry name" value="Galactose-binding domain-like"/>
    <property type="match status" value="1"/>
</dbReference>
<dbReference type="Pfam" id="PF06605">
    <property type="entry name" value="Prophage_tail"/>
    <property type="match status" value="1"/>
</dbReference>
<proteinExistence type="predicted"/>
<name>A0A081R6K5_STROR</name>
<dbReference type="RefSeq" id="WP_050491209.1">
    <property type="nucleotide sequence ID" value="NZ_JPGB01000004.1"/>
</dbReference>
<protein>
    <submittedName>
        <fullName evidence="3">Phage minor structural, N-terminal region domain protein</fullName>
    </submittedName>
</protein>
<feature type="domain" description="Peptidase S74" evidence="2">
    <location>
        <begin position="938"/>
        <end position="1030"/>
    </location>
</feature>
<dbReference type="STRING" id="1303.SORDD17_01349"/>
<accession>A0A081R6K5</accession>